<dbReference type="InterPro" id="IPR000726">
    <property type="entry name" value="Glyco_hydro_19_cat"/>
</dbReference>
<dbReference type="EnsemblPlants" id="OB05G12550.1">
    <property type="protein sequence ID" value="OB05G12550.1"/>
    <property type="gene ID" value="OB05G12550"/>
</dbReference>
<proteinExistence type="predicted"/>
<dbReference type="GO" id="GO:0004568">
    <property type="term" value="F:chitinase activity"/>
    <property type="evidence" value="ECO:0007669"/>
    <property type="project" value="InterPro"/>
</dbReference>
<evidence type="ECO:0000313" key="4">
    <source>
        <dbReference type="Proteomes" id="UP000006038"/>
    </source>
</evidence>
<feature type="signal peptide" evidence="1">
    <location>
        <begin position="1"/>
        <end position="31"/>
    </location>
</feature>
<dbReference type="Pfam" id="PF00182">
    <property type="entry name" value="Glyco_hydro_19"/>
    <property type="match status" value="1"/>
</dbReference>
<evidence type="ECO:0000313" key="3">
    <source>
        <dbReference type="EnsemblPlants" id="OB05G12550.1"/>
    </source>
</evidence>
<feature type="domain" description="Glycoside hydrolase family 19 catalytic" evidence="2">
    <location>
        <begin position="43"/>
        <end position="78"/>
    </location>
</feature>
<keyword evidence="4" id="KW-1185">Reference proteome</keyword>
<keyword evidence="1" id="KW-0732">Signal</keyword>
<reference evidence="3" key="1">
    <citation type="journal article" date="2013" name="Nat. Commun.">
        <title>Whole-genome sequencing of Oryza brachyantha reveals mechanisms underlying Oryza genome evolution.</title>
        <authorList>
            <person name="Chen J."/>
            <person name="Huang Q."/>
            <person name="Gao D."/>
            <person name="Wang J."/>
            <person name="Lang Y."/>
            <person name="Liu T."/>
            <person name="Li B."/>
            <person name="Bai Z."/>
            <person name="Luis Goicoechea J."/>
            <person name="Liang C."/>
            <person name="Chen C."/>
            <person name="Zhang W."/>
            <person name="Sun S."/>
            <person name="Liao Y."/>
            <person name="Zhang X."/>
            <person name="Yang L."/>
            <person name="Song C."/>
            <person name="Wang M."/>
            <person name="Shi J."/>
            <person name="Liu G."/>
            <person name="Liu J."/>
            <person name="Zhou H."/>
            <person name="Zhou W."/>
            <person name="Yu Q."/>
            <person name="An N."/>
            <person name="Chen Y."/>
            <person name="Cai Q."/>
            <person name="Wang B."/>
            <person name="Liu B."/>
            <person name="Min J."/>
            <person name="Huang Y."/>
            <person name="Wu H."/>
            <person name="Li Z."/>
            <person name="Zhang Y."/>
            <person name="Yin Y."/>
            <person name="Song W."/>
            <person name="Jiang J."/>
            <person name="Jackson S.A."/>
            <person name="Wing R.A."/>
            <person name="Wang J."/>
            <person name="Chen M."/>
        </authorList>
    </citation>
    <scope>NUCLEOTIDE SEQUENCE [LARGE SCALE GENOMIC DNA]</scope>
    <source>
        <strain evidence="3">cv. IRGC 101232</strain>
    </source>
</reference>
<evidence type="ECO:0000259" key="2">
    <source>
        <dbReference type="Pfam" id="PF00182"/>
    </source>
</evidence>
<dbReference type="GO" id="GO:0016998">
    <property type="term" value="P:cell wall macromolecule catabolic process"/>
    <property type="evidence" value="ECO:0007669"/>
    <property type="project" value="InterPro"/>
</dbReference>
<dbReference type="HOGENOM" id="CLU_2389708_0_0_1"/>
<name>J3M3T1_ORYBR</name>
<dbReference type="Gramene" id="OB05G12550.1">
    <property type="protein sequence ID" value="OB05G12550.1"/>
    <property type="gene ID" value="OB05G12550"/>
</dbReference>
<protein>
    <recommendedName>
        <fullName evidence="2">Glycoside hydrolase family 19 catalytic domain-containing protein</fullName>
    </recommendedName>
</protein>
<feature type="chain" id="PRO_5003773342" description="Glycoside hydrolase family 19 catalytic domain-containing protein" evidence="1">
    <location>
        <begin position="32"/>
        <end position="94"/>
    </location>
</feature>
<sequence>MAGAGRPFAAAMCSFMALWLAASSPSTFVSAAGRRARSHVASIVTEEMYNASFFIHKDDAACPARNFYAYSAFVRAAERHWIRAGKFLKMSVAC</sequence>
<evidence type="ECO:0000256" key="1">
    <source>
        <dbReference type="SAM" id="SignalP"/>
    </source>
</evidence>
<dbReference type="AlphaFoldDB" id="J3M3T1"/>
<reference evidence="3" key="2">
    <citation type="submission" date="2013-04" db="UniProtKB">
        <authorList>
            <consortium name="EnsemblPlants"/>
        </authorList>
    </citation>
    <scope>IDENTIFICATION</scope>
</reference>
<dbReference type="GO" id="GO:0006032">
    <property type="term" value="P:chitin catabolic process"/>
    <property type="evidence" value="ECO:0007669"/>
    <property type="project" value="InterPro"/>
</dbReference>
<dbReference type="Gene3D" id="1.10.530.10">
    <property type="match status" value="1"/>
</dbReference>
<organism evidence="3">
    <name type="scientific">Oryza brachyantha</name>
    <name type="common">malo sina</name>
    <dbReference type="NCBI Taxonomy" id="4533"/>
    <lineage>
        <taxon>Eukaryota</taxon>
        <taxon>Viridiplantae</taxon>
        <taxon>Streptophyta</taxon>
        <taxon>Embryophyta</taxon>
        <taxon>Tracheophyta</taxon>
        <taxon>Spermatophyta</taxon>
        <taxon>Magnoliopsida</taxon>
        <taxon>Liliopsida</taxon>
        <taxon>Poales</taxon>
        <taxon>Poaceae</taxon>
        <taxon>BOP clade</taxon>
        <taxon>Oryzoideae</taxon>
        <taxon>Oryzeae</taxon>
        <taxon>Oryzinae</taxon>
        <taxon>Oryza</taxon>
    </lineage>
</organism>
<dbReference type="Proteomes" id="UP000006038">
    <property type="component" value="Chromosome 5"/>
</dbReference>
<accession>J3M3T1</accession>